<dbReference type="RefSeq" id="WP_125659333.1">
    <property type="nucleotide sequence ID" value="NZ_AP019308.1"/>
</dbReference>
<evidence type="ECO:0000313" key="2">
    <source>
        <dbReference type="Proteomes" id="UP000275368"/>
    </source>
</evidence>
<proteinExistence type="predicted"/>
<dbReference type="PROSITE" id="PS51257">
    <property type="entry name" value="PROKAR_LIPOPROTEIN"/>
    <property type="match status" value="1"/>
</dbReference>
<protein>
    <submittedName>
        <fullName evidence="1">Uncharacterized protein</fullName>
    </submittedName>
</protein>
<name>A0A3G9IUN2_9BACL</name>
<keyword evidence="2" id="KW-1185">Reference proteome</keyword>
<dbReference type="KEGG" id="pbk:Back11_33270"/>
<dbReference type="EMBL" id="AP019308">
    <property type="protein sequence ID" value="BBH21982.1"/>
    <property type="molecule type" value="Genomic_DNA"/>
</dbReference>
<accession>A0A3G9IUN2</accession>
<organism evidence="1 2">
    <name type="scientific">Paenibacillus baekrokdamisoli</name>
    <dbReference type="NCBI Taxonomy" id="1712516"/>
    <lineage>
        <taxon>Bacteria</taxon>
        <taxon>Bacillati</taxon>
        <taxon>Bacillota</taxon>
        <taxon>Bacilli</taxon>
        <taxon>Bacillales</taxon>
        <taxon>Paenibacillaceae</taxon>
        <taxon>Paenibacillus</taxon>
    </lineage>
</organism>
<reference evidence="1 2" key="1">
    <citation type="submission" date="2018-11" db="EMBL/GenBank/DDBJ databases">
        <title>Complete genome sequence of Paenibacillus baekrokdamisoli strain KCTC 33723.</title>
        <authorList>
            <person name="Kang S.W."/>
            <person name="Lee K.C."/>
            <person name="Kim K.K."/>
            <person name="Kim J.S."/>
            <person name="Kim D.S."/>
            <person name="Ko S.H."/>
            <person name="Yang S.H."/>
            <person name="Lee J.S."/>
        </authorList>
    </citation>
    <scope>NUCLEOTIDE SEQUENCE [LARGE SCALE GENOMIC DNA]</scope>
    <source>
        <strain evidence="1 2">KCTC 33723</strain>
    </source>
</reference>
<dbReference type="AlphaFoldDB" id="A0A3G9IUN2"/>
<gene>
    <name evidence="1" type="ORF">Back11_33270</name>
</gene>
<dbReference type="Proteomes" id="UP000275368">
    <property type="component" value="Chromosome"/>
</dbReference>
<evidence type="ECO:0000313" key="1">
    <source>
        <dbReference type="EMBL" id="BBH21982.1"/>
    </source>
</evidence>
<sequence>MERSSIKLVVAVMLMTVMLAGCGAQSGNSVVSNNGQETVGTDGSGAAGIAPNLTQVRAAA</sequence>